<feature type="transmembrane region" description="Helical" evidence="5">
    <location>
        <begin position="132"/>
        <end position="154"/>
    </location>
</feature>
<dbReference type="InterPro" id="IPR020846">
    <property type="entry name" value="MFS_dom"/>
</dbReference>
<dbReference type="AlphaFoldDB" id="A0A4Q2SA44"/>
<dbReference type="Pfam" id="PF07690">
    <property type="entry name" value="MFS_1"/>
    <property type="match status" value="2"/>
</dbReference>
<name>A0A4Q2SA44_9ACTN</name>
<dbReference type="InterPro" id="IPR050327">
    <property type="entry name" value="Proton-linked_MCT"/>
</dbReference>
<dbReference type="PROSITE" id="PS50850">
    <property type="entry name" value="MFS"/>
    <property type="match status" value="1"/>
</dbReference>
<sequence>MSLLQGVLRPDRLPLLSAVAANAAAGTLFAWSVLVPALSADLDRPAVELGSVFSISMVAFAVAVLCGGSAVDRHGPRRAVSAGGLLSGGGLAVAAASGDLLALHLGVGVLFGLGSGLTYLSAVSWATTRAGGLWEVGVVVAAYAAGPVVTAPLGSLGVERWGWRTTLVLAAALVGVVIVLASRGLPGPPGPSPAGTTRVAAGPPDDALALMALWWFSLGAFAPGLLAFANAADVATERGVSPRGAGVAVALMAAANLAGRLCAASLVLRIGLRRALAADLAAVTLSLVALAWLPGAVAVIAGLSLLGVQYGLTSALLPAITREIVGDARFGTAFGRVFSSWGVAGLAGPALGAALHEESYGYSHSFAAALGGAAIAALALALVALRHRRRPRHHADPDC</sequence>
<dbReference type="SUPFAM" id="SSF103473">
    <property type="entry name" value="MFS general substrate transporter"/>
    <property type="match status" value="1"/>
</dbReference>
<keyword evidence="4 5" id="KW-0472">Membrane</keyword>
<keyword evidence="3 5" id="KW-1133">Transmembrane helix</keyword>
<evidence type="ECO:0000313" key="8">
    <source>
        <dbReference type="Proteomes" id="UP000293291"/>
    </source>
</evidence>
<dbReference type="Proteomes" id="UP000293291">
    <property type="component" value="Unassembled WGS sequence"/>
</dbReference>
<evidence type="ECO:0000256" key="1">
    <source>
        <dbReference type="ARBA" id="ARBA00004651"/>
    </source>
</evidence>
<evidence type="ECO:0000313" key="7">
    <source>
        <dbReference type="EMBL" id="RYC01104.1"/>
    </source>
</evidence>
<feature type="transmembrane region" description="Helical" evidence="5">
    <location>
        <begin position="333"/>
        <end position="354"/>
    </location>
</feature>
<feature type="transmembrane region" description="Helical" evidence="5">
    <location>
        <begin position="46"/>
        <end position="67"/>
    </location>
</feature>
<evidence type="ECO:0000256" key="4">
    <source>
        <dbReference type="ARBA" id="ARBA00023136"/>
    </source>
</evidence>
<proteinExistence type="predicted"/>
<feature type="transmembrane region" description="Helical" evidence="5">
    <location>
        <begin position="207"/>
        <end position="232"/>
    </location>
</feature>
<organism evidence="7 8">
    <name type="scientific">Nocardioides ganghwensis</name>
    <dbReference type="NCBI Taxonomy" id="252230"/>
    <lineage>
        <taxon>Bacteria</taxon>
        <taxon>Bacillati</taxon>
        <taxon>Actinomycetota</taxon>
        <taxon>Actinomycetes</taxon>
        <taxon>Propionibacteriales</taxon>
        <taxon>Nocardioidaceae</taxon>
        <taxon>Nocardioides</taxon>
    </lineage>
</organism>
<feature type="transmembrane region" description="Helical" evidence="5">
    <location>
        <begin position="12"/>
        <end position="34"/>
    </location>
</feature>
<dbReference type="GO" id="GO:0022857">
    <property type="term" value="F:transmembrane transporter activity"/>
    <property type="evidence" value="ECO:0007669"/>
    <property type="project" value="InterPro"/>
</dbReference>
<evidence type="ECO:0000259" key="6">
    <source>
        <dbReference type="PROSITE" id="PS50850"/>
    </source>
</evidence>
<comment type="subcellular location">
    <subcellularLocation>
        <location evidence="1">Cell membrane</location>
        <topology evidence="1">Multi-pass membrane protein</topology>
    </subcellularLocation>
</comment>
<protein>
    <submittedName>
        <fullName evidence="7">MFS transporter</fullName>
    </submittedName>
</protein>
<feature type="domain" description="Major facilitator superfamily (MFS) profile" evidence="6">
    <location>
        <begin position="1"/>
        <end position="389"/>
    </location>
</feature>
<dbReference type="Gene3D" id="1.20.1250.20">
    <property type="entry name" value="MFS general substrate transporter like domains"/>
    <property type="match status" value="2"/>
</dbReference>
<dbReference type="EMBL" id="SDWU01000012">
    <property type="protein sequence ID" value="RYC01104.1"/>
    <property type="molecule type" value="Genomic_DNA"/>
</dbReference>
<feature type="transmembrane region" description="Helical" evidence="5">
    <location>
        <begin position="244"/>
        <end position="268"/>
    </location>
</feature>
<dbReference type="PANTHER" id="PTHR11360">
    <property type="entry name" value="MONOCARBOXYLATE TRANSPORTER"/>
    <property type="match status" value="1"/>
</dbReference>
<dbReference type="InterPro" id="IPR011701">
    <property type="entry name" value="MFS"/>
</dbReference>
<comment type="caution">
    <text evidence="7">The sequence shown here is derived from an EMBL/GenBank/DDBJ whole genome shotgun (WGS) entry which is preliminary data.</text>
</comment>
<dbReference type="RefSeq" id="WP_129455405.1">
    <property type="nucleotide sequence ID" value="NZ_JACXYX010000006.1"/>
</dbReference>
<dbReference type="GO" id="GO:0005886">
    <property type="term" value="C:plasma membrane"/>
    <property type="evidence" value="ECO:0007669"/>
    <property type="project" value="UniProtKB-SubCell"/>
</dbReference>
<reference evidence="7 8" key="1">
    <citation type="submission" date="2019-01" db="EMBL/GenBank/DDBJ databases">
        <title>Novel species of Nocardioides.</title>
        <authorList>
            <person name="Liu Q."/>
            <person name="Xin Y.-H."/>
        </authorList>
    </citation>
    <scope>NUCLEOTIDE SEQUENCE [LARGE SCALE GENOMIC DNA]</scope>
    <source>
        <strain evidence="7 8">CGMCC 4.6875</strain>
    </source>
</reference>
<dbReference type="InterPro" id="IPR036259">
    <property type="entry name" value="MFS_trans_sf"/>
</dbReference>
<gene>
    <name evidence="7" type="ORF">EUA07_11985</name>
</gene>
<keyword evidence="8" id="KW-1185">Reference proteome</keyword>
<feature type="transmembrane region" description="Helical" evidence="5">
    <location>
        <begin position="166"/>
        <end position="186"/>
    </location>
</feature>
<keyword evidence="2 5" id="KW-0812">Transmembrane</keyword>
<evidence type="ECO:0000256" key="2">
    <source>
        <dbReference type="ARBA" id="ARBA00022692"/>
    </source>
</evidence>
<evidence type="ECO:0000256" key="5">
    <source>
        <dbReference type="SAM" id="Phobius"/>
    </source>
</evidence>
<dbReference type="OrthoDB" id="3573800at2"/>
<feature type="transmembrane region" description="Helical" evidence="5">
    <location>
        <begin position="366"/>
        <end position="385"/>
    </location>
</feature>
<evidence type="ECO:0000256" key="3">
    <source>
        <dbReference type="ARBA" id="ARBA00022989"/>
    </source>
</evidence>
<accession>A0A4Q2SA44</accession>
<feature type="transmembrane region" description="Helical" evidence="5">
    <location>
        <begin position="102"/>
        <end position="120"/>
    </location>
</feature>